<dbReference type="PANTHER" id="PTHR33608:SF7">
    <property type="entry name" value="DUF58 DOMAIN-CONTAINING PROTEIN"/>
    <property type="match status" value="1"/>
</dbReference>
<reference evidence="2" key="1">
    <citation type="submission" date="2018-05" db="EMBL/GenBank/DDBJ databases">
        <authorList>
            <person name="Lanie J.A."/>
            <person name="Ng W.-L."/>
            <person name="Kazmierczak K.M."/>
            <person name="Andrzejewski T.M."/>
            <person name="Davidsen T.M."/>
            <person name="Wayne K.J."/>
            <person name="Tettelin H."/>
            <person name="Glass J.I."/>
            <person name="Rusch D."/>
            <person name="Podicherti R."/>
            <person name="Tsui H.-C.T."/>
            <person name="Winkler M.E."/>
        </authorList>
    </citation>
    <scope>NUCLEOTIDE SEQUENCE</scope>
</reference>
<dbReference type="AlphaFoldDB" id="A0A382F0N0"/>
<dbReference type="PANTHER" id="PTHR33608">
    <property type="entry name" value="BLL2464 PROTEIN"/>
    <property type="match status" value="1"/>
</dbReference>
<sequence length="301" mass="35123">MSEDFLRYLDKRVLNKITRLDLKARHIVEGFVTGMHKSPYHGFSIEFAEHREYTPGDDIKHLDWKVYGRTDRLYIKEYELDTNLRSYILLDTSESMNYQSGEISKLELGGFIAASLAYKILHQQDSVSMVCFDKEVKQMIPSSSSMGHMNALLGTLNNMKAKEKTDLSNVFHVLAERFRQRGLVVIISDLFDDPDRTLKALQHFRHKRHDVILFHVLDEYEITFPFQRMTLFDGLEDHPKLLIDPRALRKAYREEVENACAKIRRGCTKMMIDYVQISTDQQLDVELVKSLSTRLGTRAKR</sequence>
<evidence type="ECO:0000313" key="2">
    <source>
        <dbReference type="EMBL" id="SVB56566.1"/>
    </source>
</evidence>
<dbReference type="Gene3D" id="3.40.50.410">
    <property type="entry name" value="von Willebrand factor, type A domain"/>
    <property type="match status" value="1"/>
</dbReference>
<name>A0A382F0N0_9ZZZZ</name>
<protein>
    <recommendedName>
        <fullName evidence="1">DUF58 domain-containing protein</fullName>
    </recommendedName>
</protein>
<accession>A0A382F0N0</accession>
<dbReference type="Pfam" id="PF01882">
    <property type="entry name" value="DUF58"/>
    <property type="match status" value="1"/>
</dbReference>
<gene>
    <name evidence="2" type="ORF">METZ01_LOCUS209420</name>
</gene>
<dbReference type="InterPro" id="IPR036465">
    <property type="entry name" value="vWFA_dom_sf"/>
</dbReference>
<organism evidence="2">
    <name type="scientific">marine metagenome</name>
    <dbReference type="NCBI Taxonomy" id="408172"/>
    <lineage>
        <taxon>unclassified sequences</taxon>
        <taxon>metagenomes</taxon>
        <taxon>ecological metagenomes</taxon>
    </lineage>
</organism>
<dbReference type="InterPro" id="IPR002881">
    <property type="entry name" value="DUF58"/>
</dbReference>
<dbReference type="SUPFAM" id="SSF53300">
    <property type="entry name" value="vWA-like"/>
    <property type="match status" value="1"/>
</dbReference>
<dbReference type="EMBL" id="UINC01047370">
    <property type="protein sequence ID" value="SVB56566.1"/>
    <property type="molecule type" value="Genomic_DNA"/>
</dbReference>
<proteinExistence type="predicted"/>
<feature type="domain" description="DUF58" evidence="1">
    <location>
        <begin position="49"/>
        <end position="258"/>
    </location>
</feature>
<evidence type="ECO:0000259" key="1">
    <source>
        <dbReference type="Pfam" id="PF01882"/>
    </source>
</evidence>